<feature type="non-terminal residue" evidence="1">
    <location>
        <position position="1"/>
    </location>
</feature>
<evidence type="ECO:0000313" key="1">
    <source>
        <dbReference type="EMBL" id="SFP82207.1"/>
    </source>
</evidence>
<name>A0A1I5THS3_9BACI</name>
<evidence type="ECO:0008006" key="3">
    <source>
        <dbReference type="Google" id="ProtNLM"/>
    </source>
</evidence>
<evidence type="ECO:0000313" key="2">
    <source>
        <dbReference type="Proteomes" id="UP000242243"/>
    </source>
</evidence>
<dbReference type="Proteomes" id="UP000242243">
    <property type="component" value="Unassembled WGS sequence"/>
</dbReference>
<protein>
    <recommendedName>
        <fullName evidence="3">Chaperone of endosialidase</fullName>
    </recommendedName>
</protein>
<reference evidence="1 2" key="1">
    <citation type="submission" date="2016-10" db="EMBL/GenBank/DDBJ databases">
        <authorList>
            <person name="de Groot N.N."/>
        </authorList>
    </citation>
    <scope>NUCLEOTIDE SEQUENCE [LARGE SCALE GENOMIC DNA]</scope>
    <source>
        <strain evidence="1 2">DSM 17073</strain>
    </source>
</reference>
<dbReference type="OrthoDB" id="2240714at2"/>
<accession>A0A1I5THS3</accession>
<dbReference type="STRING" id="306540.SAMN05421839_1861"/>
<dbReference type="RefSeq" id="WP_159430203.1">
    <property type="nucleotide sequence ID" value="NZ_BJWI01000114.1"/>
</dbReference>
<organism evidence="1 2">
    <name type="scientific">Halolactibacillus halophilus</name>
    <dbReference type="NCBI Taxonomy" id="306540"/>
    <lineage>
        <taxon>Bacteria</taxon>
        <taxon>Bacillati</taxon>
        <taxon>Bacillota</taxon>
        <taxon>Bacilli</taxon>
        <taxon>Bacillales</taxon>
        <taxon>Bacillaceae</taxon>
        <taxon>Halolactibacillus</taxon>
    </lineage>
</organism>
<gene>
    <name evidence="1" type="ORF">SAMN05421839_1861</name>
</gene>
<proteinExistence type="predicted"/>
<sequence>DAAITNAKIANASIDDAKISSLSADKINAGILSAIDIEGVNITGSRFVSNSASQDRQLFIDSSRIHVANHDTSTEVPDAFVDISGDKFLSYKLGFELRDAGMVFQASNGLYRGDIASGTNEYGASTLFVKGDNELNLFASSRVKIESLIDARNGMTITGHPRNSYNGISSSTSNGGHLMLDSNGSGHLYLNYTDDGDVYMCNGGGDVNLADGSGSVGIGTRSPAYRLDVRGNGRFTSSLTAQSISVGSSGINSSGYVVTNAVDHNGSGTHLYIRPGSTGEVRTTGIGSTSYYEAIRTAGVITGYTNLYLGAPSEVRAMNGNRQGWGSYIPVRASSFPTSSSIKYKDNIENFSDYDAYRILDSTDVVTYHLKTNLEIGIYDKAKIGVLSEMIPREIRDEDGVDTYSMVSVLWKIAKVQKSKITQLEQRISDLEMVV</sequence>
<dbReference type="AlphaFoldDB" id="A0A1I5THS3"/>
<dbReference type="EMBL" id="FOXC01000086">
    <property type="protein sequence ID" value="SFP82207.1"/>
    <property type="molecule type" value="Genomic_DNA"/>
</dbReference>